<keyword evidence="2" id="KW-1185">Reference proteome</keyword>
<gene>
    <name evidence="1" type="ORF">PN36_15270</name>
</gene>
<dbReference type="Proteomes" id="UP000030428">
    <property type="component" value="Unassembled WGS sequence"/>
</dbReference>
<dbReference type="EMBL" id="JSZA02000055">
    <property type="protein sequence ID" value="TGO02959.1"/>
    <property type="molecule type" value="Genomic_DNA"/>
</dbReference>
<accession>A0A4E0QNU5</accession>
<evidence type="ECO:0000313" key="2">
    <source>
        <dbReference type="Proteomes" id="UP000030428"/>
    </source>
</evidence>
<name>A0A4E0QNU5_9GAMM</name>
<sequence length="83" mass="9841">MVHIDLIKEKLVLCPKKLRQNWTQYNNTSDKRNPFTQDRFRYTVLSHTDLSSGKVGDIDLKTINWGAFDLVVIDESHKNYWMN</sequence>
<reference evidence="1 2" key="1">
    <citation type="journal article" date="2016" name="Front. Microbiol.">
        <title>Single-Cell (Meta-)Genomics of a Dimorphic Candidatus Thiomargarita nelsonii Reveals Genomic Plasticity.</title>
        <authorList>
            <person name="Flood B.E."/>
            <person name="Fliss P."/>
            <person name="Jones D.S."/>
            <person name="Dick G.J."/>
            <person name="Jain S."/>
            <person name="Kaster A.K."/>
            <person name="Winkel M."/>
            <person name="Mussmann M."/>
            <person name="Bailey J."/>
        </authorList>
    </citation>
    <scope>NUCLEOTIDE SEQUENCE [LARGE SCALE GENOMIC DNA]</scope>
    <source>
        <strain evidence="1">Hydrate Ridge</strain>
    </source>
</reference>
<dbReference type="AlphaFoldDB" id="A0A4E0QNU5"/>
<evidence type="ECO:0000313" key="1">
    <source>
        <dbReference type="EMBL" id="TGO02959.1"/>
    </source>
</evidence>
<organism evidence="1 2">
    <name type="scientific">Candidatus Thiomargarita nelsonii</name>
    <dbReference type="NCBI Taxonomy" id="1003181"/>
    <lineage>
        <taxon>Bacteria</taxon>
        <taxon>Pseudomonadati</taxon>
        <taxon>Pseudomonadota</taxon>
        <taxon>Gammaproteobacteria</taxon>
        <taxon>Thiotrichales</taxon>
        <taxon>Thiotrichaceae</taxon>
        <taxon>Thiomargarita</taxon>
    </lineage>
</organism>
<protein>
    <submittedName>
        <fullName evidence="1">Uncharacterized protein</fullName>
    </submittedName>
</protein>
<proteinExistence type="predicted"/>
<comment type="caution">
    <text evidence="1">The sequence shown here is derived from an EMBL/GenBank/DDBJ whole genome shotgun (WGS) entry which is preliminary data.</text>
</comment>